<dbReference type="AlphaFoldDB" id="A0A1C3WTD6"/>
<dbReference type="STRING" id="411945.GA0061102_103948"/>
<keyword evidence="7" id="KW-1185">Reference proteome</keyword>
<proteinExistence type="inferred from homology"/>
<feature type="domain" description="YknX-like C-terminal permuted SH3-like" evidence="5">
    <location>
        <begin position="324"/>
        <end position="393"/>
    </location>
</feature>
<evidence type="ECO:0000259" key="5">
    <source>
        <dbReference type="Pfam" id="PF25989"/>
    </source>
</evidence>
<gene>
    <name evidence="6" type="ORF">GA0061102_103948</name>
</gene>
<organism evidence="6 7">
    <name type="scientific">Rhizobium miluonense</name>
    <dbReference type="NCBI Taxonomy" id="411945"/>
    <lineage>
        <taxon>Bacteria</taxon>
        <taxon>Pseudomonadati</taxon>
        <taxon>Pseudomonadota</taxon>
        <taxon>Alphaproteobacteria</taxon>
        <taxon>Hyphomicrobiales</taxon>
        <taxon>Rhizobiaceae</taxon>
        <taxon>Rhizobium/Agrobacterium group</taxon>
        <taxon>Rhizobium</taxon>
    </lineage>
</organism>
<evidence type="ECO:0000256" key="2">
    <source>
        <dbReference type="SAM" id="Coils"/>
    </source>
</evidence>
<dbReference type="NCBIfam" id="TIGR01730">
    <property type="entry name" value="RND_mfp"/>
    <property type="match status" value="1"/>
</dbReference>
<evidence type="ECO:0000256" key="1">
    <source>
        <dbReference type="ARBA" id="ARBA00009477"/>
    </source>
</evidence>
<dbReference type="Gene3D" id="2.40.420.20">
    <property type="match status" value="1"/>
</dbReference>
<dbReference type="Pfam" id="PF25973">
    <property type="entry name" value="BSH_CzcB"/>
    <property type="match status" value="1"/>
</dbReference>
<evidence type="ECO:0000313" key="6">
    <source>
        <dbReference type="EMBL" id="SCB43221.1"/>
    </source>
</evidence>
<name>A0A1C3WTD6_9HYPH</name>
<dbReference type="GO" id="GO:1990281">
    <property type="term" value="C:efflux pump complex"/>
    <property type="evidence" value="ECO:0007669"/>
    <property type="project" value="TreeGrafter"/>
</dbReference>
<dbReference type="SUPFAM" id="SSF111369">
    <property type="entry name" value="HlyD-like secretion proteins"/>
    <property type="match status" value="1"/>
</dbReference>
<comment type="similarity">
    <text evidence="1">Belongs to the membrane fusion protein (MFP) (TC 8.A.1) family.</text>
</comment>
<dbReference type="InterPro" id="IPR006143">
    <property type="entry name" value="RND_pump_MFP"/>
</dbReference>
<keyword evidence="2" id="KW-0175">Coiled coil</keyword>
<dbReference type="InterPro" id="IPR058792">
    <property type="entry name" value="Beta-barrel_RND_2"/>
</dbReference>
<reference evidence="7" key="1">
    <citation type="submission" date="2016-08" db="EMBL/GenBank/DDBJ databases">
        <authorList>
            <person name="Varghese N."/>
            <person name="Submissions Spin"/>
        </authorList>
    </citation>
    <scope>NUCLEOTIDE SEQUENCE [LARGE SCALE GENOMIC DNA]</scope>
    <source>
        <strain evidence="7">HAMBI 2971</strain>
    </source>
</reference>
<dbReference type="PANTHER" id="PTHR30469">
    <property type="entry name" value="MULTIDRUG RESISTANCE PROTEIN MDTA"/>
    <property type="match status" value="1"/>
</dbReference>
<dbReference type="InterPro" id="IPR058637">
    <property type="entry name" value="YknX-like_C"/>
</dbReference>
<evidence type="ECO:0000259" key="4">
    <source>
        <dbReference type="Pfam" id="PF25973"/>
    </source>
</evidence>
<feature type="domain" description="CusB-like beta-barrel" evidence="3">
    <location>
        <begin position="245"/>
        <end position="316"/>
    </location>
</feature>
<dbReference type="GO" id="GO:0015562">
    <property type="term" value="F:efflux transmembrane transporter activity"/>
    <property type="evidence" value="ECO:0007669"/>
    <property type="project" value="TreeGrafter"/>
</dbReference>
<dbReference type="InterPro" id="IPR058647">
    <property type="entry name" value="BSH_CzcB-like"/>
</dbReference>
<evidence type="ECO:0000313" key="7">
    <source>
        <dbReference type="Proteomes" id="UP000199435"/>
    </source>
</evidence>
<accession>A0A1C3WTD6</accession>
<sequence>MADQTPSQPSRRSHSQDNSIVMDAMTSRVTKITIVPALIALGVAGVLITSAGRDTVQTEQAPTAKTIEVAAMEVTKVRRQTYRQDIRINGFIQPARRVTLTARLSGTLAAVEADVGTSVRAGDVIARFNTETLTLSLNKLVATTEAKAATLLRAQKDLERTRSLAATGGVAQAKLTEAETDVAVQKAELRALQAEEAEARRALDDAVVTAPFDGVVNSRKVNPGQAVSINTELFEIVDIAQLDLVALIPPQESAGLSIGQTASVEIEGLSNKPLSARLDRISPATLDNSRSLQVYLRLDHPVPDLRGGMFGHGSLQIEKRENILAIPAGAIAKDAGESFVRTIVNGAVRWQPVVLGTSKVGEDLVEIRDGLSEGDVVITVPLRNVSNGTSVKIAER</sequence>
<dbReference type="Pfam" id="PF25954">
    <property type="entry name" value="Beta-barrel_RND_2"/>
    <property type="match status" value="1"/>
</dbReference>
<feature type="domain" description="CzcB-like barrel-sandwich hybrid" evidence="4">
    <location>
        <begin position="98"/>
        <end position="238"/>
    </location>
</feature>
<dbReference type="PANTHER" id="PTHR30469:SF15">
    <property type="entry name" value="HLYD FAMILY OF SECRETION PROTEINS"/>
    <property type="match status" value="1"/>
</dbReference>
<dbReference type="EMBL" id="FMAH01000039">
    <property type="protein sequence ID" value="SCB43221.1"/>
    <property type="molecule type" value="Genomic_DNA"/>
</dbReference>
<feature type="coiled-coil region" evidence="2">
    <location>
        <begin position="175"/>
        <end position="209"/>
    </location>
</feature>
<dbReference type="Gene3D" id="1.10.287.470">
    <property type="entry name" value="Helix hairpin bin"/>
    <property type="match status" value="1"/>
</dbReference>
<dbReference type="Gene3D" id="2.40.50.100">
    <property type="match status" value="1"/>
</dbReference>
<evidence type="ECO:0000259" key="3">
    <source>
        <dbReference type="Pfam" id="PF25954"/>
    </source>
</evidence>
<protein>
    <submittedName>
        <fullName evidence="6">RND family efflux transporter, MFP subunit</fullName>
    </submittedName>
</protein>
<dbReference type="Gene3D" id="2.40.30.170">
    <property type="match status" value="1"/>
</dbReference>
<dbReference type="Proteomes" id="UP000199435">
    <property type="component" value="Unassembled WGS sequence"/>
</dbReference>
<dbReference type="Pfam" id="PF25989">
    <property type="entry name" value="YknX_C"/>
    <property type="match status" value="1"/>
</dbReference>